<dbReference type="InterPro" id="IPR028082">
    <property type="entry name" value="Peripla_BP_I"/>
</dbReference>
<dbReference type="InterPro" id="IPR046335">
    <property type="entry name" value="LacI/GalR-like_sensor"/>
</dbReference>
<evidence type="ECO:0000313" key="5">
    <source>
        <dbReference type="EMBL" id="AEB07652.1"/>
    </source>
</evidence>
<dbReference type="Proteomes" id="UP000006851">
    <property type="component" value="Chromosome"/>
</dbReference>
<sequence>MTRASMKSCTTIKDIAAKVGMSVTAVSLVLNEKPCRITDENRKRIKEAAHELNYSPNYSARSLKTQQTMTLGLIVPNIASHFYSKIAKNLEEECRELGYALFITGSKNRSEDDCRLLNMLARRGIDGLFFVSSSEAVGDSEVGRQLCDLHVPYVLVGRYLPAIECDSIRFDEEAGAHRATCCLIERGHTKIGCIVNTVTSESGALRYDGYRRALAEAGIASNPEYCAESDYDIGESYKAMEKLIRTDISAVLATSDSIALGAVRCIQDHNRRIPDDISVVGFDEEIAYQIYKPRLTIIKRDIEHLCHRATAMLHDRIENTNKDLQVEFNDEAIMPELLEGESVKTLTE</sequence>
<dbReference type="Gene3D" id="1.10.260.40">
    <property type="entry name" value="lambda repressor-like DNA-binding domains"/>
    <property type="match status" value="1"/>
</dbReference>
<dbReference type="OrthoDB" id="37081at2"/>
<evidence type="ECO:0000256" key="3">
    <source>
        <dbReference type="ARBA" id="ARBA00023163"/>
    </source>
</evidence>
<dbReference type="KEGG" id="cgo:Corgl_1553"/>
<dbReference type="CDD" id="cd06267">
    <property type="entry name" value="PBP1_LacI_sugar_binding-like"/>
    <property type="match status" value="1"/>
</dbReference>
<keyword evidence="3" id="KW-0804">Transcription</keyword>
<dbReference type="STRING" id="700015.Corgl_1553"/>
<dbReference type="CDD" id="cd01392">
    <property type="entry name" value="HTH_LacI"/>
    <property type="match status" value="1"/>
</dbReference>
<dbReference type="RefSeq" id="WP_013709394.1">
    <property type="nucleotide sequence ID" value="NC_015389.1"/>
</dbReference>
<dbReference type="InterPro" id="IPR010982">
    <property type="entry name" value="Lambda_DNA-bd_dom_sf"/>
</dbReference>
<evidence type="ECO:0000256" key="2">
    <source>
        <dbReference type="ARBA" id="ARBA00023125"/>
    </source>
</evidence>
<dbReference type="Pfam" id="PF00356">
    <property type="entry name" value="LacI"/>
    <property type="match status" value="1"/>
</dbReference>
<dbReference type="SUPFAM" id="SSF53822">
    <property type="entry name" value="Periplasmic binding protein-like I"/>
    <property type="match status" value="1"/>
</dbReference>
<dbReference type="HOGENOM" id="CLU_037628_6_0_11"/>
<dbReference type="EMBL" id="CP002628">
    <property type="protein sequence ID" value="AEB07652.1"/>
    <property type="molecule type" value="Genomic_DNA"/>
</dbReference>
<evidence type="ECO:0000256" key="1">
    <source>
        <dbReference type="ARBA" id="ARBA00023015"/>
    </source>
</evidence>
<dbReference type="Gene3D" id="3.40.50.2300">
    <property type="match status" value="2"/>
</dbReference>
<evidence type="ECO:0000313" key="6">
    <source>
        <dbReference type="Proteomes" id="UP000006851"/>
    </source>
</evidence>
<accession>F2NAX4</accession>
<gene>
    <name evidence="5" type="ordered locus">Corgl_1553</name>
</gene>
<reference evidence="6" key="1">
    <citation type="journal article" date="2013" name="Stand. Genomic Sci.">
        <title>Complete genome sequence of Coriobacterium glomerans type strain (PW2(T)) from the midgut of Pyrrhocoris apterus L. (red soldier bug).</title>
        <authorList>
            <person name="Stackebrandt E."/>
            <person name="Zeytun A."/>
            <person name="Lapidus A."/>
            <person name="Nolan M."/>
            <person name="Lucas S."/>
            <person name="Hammon N."/>
            <person name="Deshpande S."/>
            <person name="Cheng J.F."/>
            <person name="Tapia R."/>
            <person name="Goodwin L.A."/>
            <person name="Pitluck S."/>
            <person name="Liolios K."/>
            <person name="Pagani I."/>
            <person name="Ivanova N."/>
            <person name="Mavromatis K."/>
            <person name="Mikhailova N."/>
            <person name="Huntemann M."/>
            <person name="Pati A."/>
            <person name="Chen A."/>
            <person name="Palaniappan K."/>
            <person name="Chang Y.J."/>
            <person name="Land M."/>
            <person name="Hauser L."/>
            <person name="Rohde M."/>
            <person name="Pukall R."/>
            <person name="Goker M."/>
            <person name="Detter J.C."/>
            <person name="Woyke T."/>
            <person name="Bristow J."/>
            <person name="Eisen J.A."/>
            <person name="Markowitz V."/>
            <person name="Hugenholtz P."/>
            <person name="Kyrpides N.C."/>
            <person name="Klenk H.P."/>
        </authorList>
    </citation>
    <scope>NUCLEOTIDE SEQUENCE</scope>
    <source>
        <strain evidence="6">ATCC 49209 / DSM 20642 / JCM 10262 / PW2</strain>
    </source>
</reference>
<name>F2NAX4_CORGP</name>
<dbReference type="PANTHER" id="PTHR30146:SF109">
    <property type="entry name" value="HTH-TYPE TRANSCRIPTIONAL REGULATOR GALS"/>
    <property type="match status" value="1"/>
</dbReference>
<proteinExistence type="predicted"/>
<dbReference type="SMART" id="SM00354">
    <property type="entry name" value="HTH_LACI"/>
    <property type="match status" value="1"/>
</dbReference>
<dbReference type="InterPro" id="IPR000843">
    <property type="entry name" value="HTH_LacI"/>
</dbReference>
<dbReference type="SUPFAM" id="SSF47413">
    <property type="entry name" value="lambda repressor-like DNA-binding domains"/>
    <property type="match status" value="1"/>
</dbReference>
<organism evidence="5 6">
    <name type="scientific">Coriobacterium glomerans (strain ATCC 49209 / DSM 20642 / JCM 10262 / PW2)</name>
    <dbReference type="NCBI Taxonomy" id="700015"/>
    <lineage>
        <taxon>Bacteria</taxon>
        <taxon>Bacillati</taxon>
        <taxon>Actinomycetota</taxon>
        <taxon>Coriobacteriia</taxon>
        <taxon>Coriobacteriales</taxon>
        <taxon>Coriobacteriaceae</taxon>
        <taxon>Coriobacterium</taxon>
    </lineage>
</organism>
<evidence type="ECO:0000259" key="4">
    <source>
        <dbReference type="PROSITE" id="PS50932"/>
    </source>
</evidence>
<dbReference type="GO" id="GO:0000976">
    <property type="term" value="F:transcription cis-regulatory region binding"/>
    <property type="evidence" value="ECO:0007669"/>
    <property type="project" value="TreeGrafter"/>
</dbReference>
<keyword evidence="2" id="KW-0238">DNA-binding</keyword>
<dbReference type="PROSITE" id="PS50932">
    <property type="entry name" value="HTH_LACI_2"/>
    <property type="match status" value="1"/>
</dbReference>
<keyword evidence="1" id="KW-0805">Transcription regulation</keyword>
<dbReference type="PANTHER" id="PTHR30146">
    <property type="entry name" value="LACI-RELATED TRANSCRIPTIONAL REPRESSOR"/>
    <property type="match status" value="1"/>
</dbReference>
<protein>
    <submittedName>
        <fullName evidence="5">Transcriptional regulator, LacI family</fullName>
    </submittedName>
</protein>
<dbReference type="eggNOG" id="COG1609">
    <property type="taxonomic scope" value="Bacteria"/>
</dbReference>
<keyword evidence="6" id="KW-1185">Reference proteome</keyword>
<feature type="domain" description="HTH lacI-type" evidence="4">
    <location>
        <begin position="10"/>
        <end position="65"/>
    </location>
</feature>
<dbReference type="AlphaFoldDB" id="F2NAX4"/>
<dbReference type="Pfam" id="PF13377">
    <property type="entry name" value="Peripla_BP_3"/>
    <property type="match status" value="1"/>
</dbReference>
<dbReference type="GO" id="GO:0003700">
    <property type="term" value="F:DNA-binding transcription factor activity"/>
    <property type="evidence" value="ECO:0007669"/>
    <property type="project" value="TreeGrafter"/>
</dbReference>